<dbReference type="GO" id="GO:0016740">
    <property type="term" value="F:transferase activity"/>
    <property type="evidence" value="ECO:0007669"/>
    <property type="project" value="UniProtKB-KW"/>
</dbReference>
<reference evidence="2 3" key="1">
    <citation type="journal article" date="2012" name="J. Bacteriol.">
        <title>Genome Sequence of the Bacteriocin-Producing Strain Lactococcus garvieae DCC43.</title>
        <authorList>
            <person name="Gabrielsen C."/>
            <person name="Brede D.A."/>
            <person name="Hernandez P.E."/>
            <person name="Nes I.F."/>
            <person name="Diep D.B."/>
        </authorList>
    </citation>
    <scope>NUCLEOTIDE SEQUENCE [LARGE SCALE GENOMIC DNA]</scope>
    <source>
        <strain evidence="2 3">DCC43</strain>
    </source>
</reference>
<accession>K2PXP7</accession>
<dbReference type="InterPro" id="IPR050229">
    <property type="entry name" value="GlpE_sulfurtransferase"/>
</dbReference>
<dbReference type="PATRIC" id="fig|1231377.3.peg.461"/>
<dbReference type="CDD" id="cd00158">
    <property type="entry name" value="RHOD"/>
    <property type="match status" value="1"/>
</dbReference>
<evidence type="ECO:0000259" key="1">
    <source>
        <dbReference type="PROSITE" id="PS50206"/>
    </source>
</evidence>
<dbReference type="SMART" id="SM00450">
    <property type="entry name" value="RHOD"/>
    <property type="match status" value="1"/>
</dbReference>
<dbReference type="EMBL" id="AMQS01000004">
    <property type="protein sequence ID" value="EKF52186.1"/>
    <property type="molecule type" value="Genomic_DNA"/>
</dbReference>
<dbReference type="RefSeq" id="WP_003134701.1">
    <property type="nucleotide sequence ID" value="NZ_AMQS01000004.1"/>
</dbReference>
<dbReference type="PROSITE" id="PS50206">
    <property type="entry name" value="RHODANESE_3"/>
    <property type="match status" value="1"/>
</dbReference>
<protein>
    <submittedName>
        <fullName evidence="2">Putative rhodanese-like sulfurtransferase</fullName>
    </submittedName>
</protein>
<dbReference type="Pfam" id="PF00581">
    <property type="entry name" value="Rhodanese"/>
    <property type="match status" value="1"/>
</dbReference>
<sequence>MDSISIEELKEKLGEVPLIDVRESHEYLEGHVPTAVNIPLSQLAEKYKEVESGSYIICQSGMRSMRACQALETQGIETINVAGGTSAWDDKLEK</sequence>
<evidence type="ECO:0000313" key="3">
    <source>
        <dbReference type="Proteomes" id="UP000006787"/>
    </source>
</evidence>
<dbReference type="Gene3D" id="3.40.250.10">
    <property type="entry name" value="Rhodanese-like domain"/>
    <property type="match status" value="1"/>
</dbReference>
<evidence type="ECO:0000313" key="2">
    <source>
        <dbReference type="EMBL" id="EKF52186.1"/>
    </source>
</evidence>
<dbReference type="eggNOG" id="COG0607">
    <property type="taxonomic scope" value="Bacteria"/>
</dbReference>
<gene>
    <name evidence="2" type="ORF">C426_0459</name>
</gene>
<feature type="domain" description="Rhodanese" evidence="1">
    <location>
        <begin position="12"/>
        <end position="94"/>
    </location>
</feature>
<keyword evidence="2" id="KW-0808">Transferase</keyword>
<comment type="caution">
    <text evidence="2">The sequence shown here is derived from an EMBL/GenBank/DDBJ whole genome shotgun (WGS) entry which is preliminary data.</text>
</comment>
<dbReference type="AlphaFoldDB" id="K2PXP7"/>
<organism evidence="2 3">
    <name type="scientific">Lactococcus garvieae DCC43</name>
    <dbReference type="NCBI Taxonomy" id="1231377"/>
    <lineage>
        <taxon>Bacteria</taxon>
        <taxon>Bacillati</taxon>
        <taxon>Bacillota</taxon>
        <taxon>Bacilli</taxon>
        <taxon>Lactobacillales</taxon>
        <taxon>Streptococcaceae</taxon>
        <taxon>Lactococcus</taxon>
    </lineage>
</organism>
<dbReference type="PANTHER" id="PTHR43031:SF17">
    <property type="entry name" value="SULFURTRANSFERASE YTWF-RELATED"/>
    <property type="match status" value="1"/>
</dbReference>
<dbReference type="InterPro" id="IPR001763">
    <property type="entry name" value="Rhodanese-like_dom"/>
</dbReference>
<dbReference type="SUPFAM" id="SSF52821">
    <property type="entry name" value="Rhodanese/Cell cycle control phosphatase"/>
    <property type="match status" value="1"/>
</dbReference>
<dbReference type="InterPro" id="IPR036873">
    <property type="entry name" value="Rhodanese-like_dom_sf"/>
</dbReference>
<proteinExistence type="predicted"/>
<dbReference type="Proteomes" id="UP000006787">
    <property type="component" value="Unassembled WGS sequence"/>
</dbReference>
<name>K2PXP7_9LACT</name>
<dbReference type="PANTHER" id="PTHR43031">
    <property type="entry name" value="FAD-DEPENDENT OXIDOREDUCTASE"/>
    <property type="match status" value="1"/>
</dbReference>